<dbReference type="Gene3D" id="2.120.10.10">
    <property type="match status" value="1"/>
</dbReference>
<accession>C0W0Z2</accession>
<evidence type="ECO:0000313" key="1">
    <source>
        <dbReference type="EMBL" id="EEH63716.1"/>
    </source>
</evidence>
<dbReference type="AlphaFoldDB" id="C0W0Z2"/>
<sequence>MKGHNRGWHNYAKFTFGAAGNTTNNHPNTMDVHVAISDDNSHTWSHRILTAEILKGRTDVLKAFATSVDGIQV</sequence>
<dbReference type="HOGENOM" id="CLU_2696145_0_0_11"/>
<dbReference type="STRING" id="525245.HMPREF0044_0735"/>
<dbReference type="RefSeq" id="WP_006546507.1">
    <property type="nucleotide sequence ID" value="NZ_DS999543.1"/>
</dbReference>
<organism evidence="1 2">
    <name type="scientific">Gleimia coleocanis DSM 15436</name>
    <dbReference type="NCBI Taxonomy" id="525245"/>
    <lineage>
        <taxon>Bacteria</taxon>
        <taxon>Bacillati</taxon>
        <taxon>Actinomycetota</taxon>
        <taxon>Actinomycetes</taxon>
        <taxon>Actinomycetales</taxon>
        <taxon>Actinomycetaceae</taxon>
        <taxon>Gleimia</taxon>
    </lineage>
</organism>
<reference evidence="1 2" key="1">
    <citation type="submission" date="2009-01" db="EMBL/GenBank/DDBJ databases">
        <authorList>
            <person name="Qin X."/>
            <person name="Bachman B."/>
            <person name="Battles P."/>
            <person name="Bell A."/>
            <person name="Bess C."/>
            <person name="Bickham C."/>
            <person name="Chaboub L."/>
            <person name="Chen D."/>
            <person name="Coyle M."/>
            <person name="Deiros D.R."/>
            <person name="Dinh H."/>
            <person name="Forbes L."/>
            <person name="Fowler G."/>
            <person name="Francisco L."/>
            <person name="Fu Q."/>
            <person name="Gubbala S."/>
            <person name="Hale W."/>
            <person name="Han Y."/>
            <person name="Hemphill L."/>
            <person name="Highlander S.K."/>
            <person name="Hirani K."/>
            <person name="Hogues M."/>
            <person name="Jackson L."/>
            <person name="Jakkamsetti A."/>
            <person name="Javaid M."/>
            <person name="Jiang H."/>
            <person name="Korchina V."/>
            <person name="Kovar C."/>
            <person name="Lara F."/>
            <person name="Lee S."/>
            <person name="Mata R."/>
            <person name="Mathew T."/>
            <person name="Moen C."/>
            <person name="Morales K."/>
            <person name="Munidasa M."/>
            <person name="Nazareth L."/>
            <person name="Ngo R."/>
            <person name="Nguyen L."/>
            <person name="Okwuonu G."/>
            <person name="Ongeri F."/>
            <person name="Patil S."/>
            <person name="Petrosino J."/>
            <person name="Pham C."/>
            <person name="Pham P."/>
            <person name="Pu L.-L."/>
            <person name="Puazo M."/>
            <person name="Raj R."/>
            <person name="Reid J."/>
            <person name="Rouhana J."/>
            <person name="Saada N."/>
            <person name="Shang Y."/>
            <person name="Simmons D."/>
            <person name="Thornton R."/>
            <person name="Warren J."/>
            <person name="Weissenberger G."/>
            <person name="Zhang J."/>
            <person name="Zhang L."/>
            <person name="Zhou C."/>
            <person name="Zhu D."/>
            <person name="Muzny D."/>
            <person name="Worley K."/>
            <person name="Gibbs R."/>
        </authorList>
    </citation>
    <scope>NUCLEOTIDE SEQUENCE [LARGE SCALE GENOMIC DNA]</scope>
    <source>
        <strain evidence="1 2">DSM 15436</strain>
    </source>
</reference>
<keyword evidence="2" id="KW-1185">Reference proteome</keyword>
<dbReference type="EMBL" id="ACFG01000030">
    <property type="protein sequence ID" value="EEH63716.1"/>
    <property type="molecule type" value="Genomic_DNA"/>
</dbReference>
<name>C0W0Z2_9ACTO</name>
<comment type="caution">
    <text evidence="1">The sequence shown here is derived from an EMBL/GenBank/DDBJ whole genome shotgun (WGS) entry which is preliminary data.</text>
</comment>
<evidence type="ECO:0000313" key="2">
    <source>
        <dbReference type="Proteomes" id="UP000010301"/>
    </source>
</evidence>
<dbReference type="Proteomes" id="UP000010301">
    <property type="component" value="Unassembled WGS sequence"/>
</dbReference>
<dbReference type="OrthoDB" id="7294637at2"/>
<gene>
    <name evidence="1" type="ORF">HMPREF0044_0735</name>
</gene>
<protein>
    <submittedName>
        <fullName evidence="1">Uncharacterized protein</fullName>
    </submittedName>
</protein>
<proteinExistence type="predicted"/>